<dbReference type="PANTHER" id="PTHR46300:SF7">
    <property type="entry name" value="P450, PUTATIVE (EUROFUNG)-RELATED"/>
    <property type="match status" value="1"/>
</dbReference>
<comment type="similarity">
    <text evidence="4 14">Belongs to the cytochrome P450 family.</text>
</comment>
<comment type="caution">
    <text evidence="16">The sequence shown here is derived from an EMBL/GenBank/DDBJ whole genome shotgun (WGS) entry which is preliminary data.</text>
</comment>
<keyword evidence="12 15" id="KW-0472">Membrane</keyword>
<dbReference type="InterPro" id="IPR001128">
    <property type="entry name" value="Cyt_P450"/>
</dbReference>
<feature type="binding site" description="axial binding residue" evidence="13">
    <location>
        <position position="439"/>
    </location>
    <ligand>
        <name>heme</name>
        <dbReference type="ChEBI" id="CHEBI:30413"/>
    </ligand>
    <ligandPart>
        <name>Fe</name>
        <dbReference type="ChEBI" id="CHEBI:18248"/>
    </ligandPart>
</feature>
<name>A0A1M2VU12_TRAPU</name>
<keyword evidence="10 13" id="KW-0408">Iron</keyword>
<keyword evidence="8 15" id="KW-1133">Transmembrane helix</keyword>
<evidence type="ECO:0000256" key="12">
    <source>
        <dbReference type="ARBA" id="ARBA00023136"/>
    </source>
</evidence>
<keyword evidence="7 13" id="KW-0479">Metal-binding</keyword>
<sequence>MGNFPSVGLVSVSVLVLAVYFFLSKIHKCTSLPPGPGGLFLIGSAHKLPLEYQEKTFFKWSKQYGDVIYLRLFQSPTIVLNSFQAATDLLTKRSATYSDRPRMVLLGELMDQASALPPMSYGDRFRKHRRWMHDAVGSRERLAALRTIQLRGAHTLLKNLLSTPEQFVEHLHLYVAATMLEVTYGKRITSMKDELVEVADRAIDGINVAGSPGSMIVDFFPALKEIPVWMPGAGFKRRALEVGRYVRTWKETGYGIVKAAVARGDAIPCVTATLLAEIGEAPTPEGEEDIKGLACSVYGAGIETTLGMITSFILAAARNQEAVCKAQEDIDRMVGRDRLPDFSDRASLPYLDAFLEELYRWACPLPLAIPHRTMAEDEYRGYTIPAGSMVVPNVWAMSRDENVYPEPEEFRPERHLGVARDGSSPLPSGYVFGFGRRICPGQAFADATLWIAIASIIASFDVRPPLDTAGAEVCPPAAFRSGFTR</sequence>
<dbReference type="SUPFAM" id="SSF48264">
    <property type="entry name" value="Cytochrome P450"/>
    <property type="match status" value="1"/>
</dbReference>
<keyword evidence="17" id="KW-1185">Reference proteome</keyword>
<dbReference type="EMBL" id="MNAD01000687">
    <property type="protein sequence ID" value="OJT11085.1"/>
    <property type="molecule type" value="Genomic_DNA"/>
</dbReference>
<evidence type="ECO:0000256" key="13">
    <source>
        <dbReference type="PIRSR" id="PIRSR602401-1"/>
    </source>
</evidence>
<reference evidence="16 17" key="1">
    <citation type="submission" date="2016-10" db="EMBL/GenBank/DDBJ databases">
        <title>Genome sequence of the basidiomycete white-rot fungus Trametes pubescens.</title>
        <authorList>
            <person name="Makela M.R."/>
            <person name="Granchi Z."/>
            <person name="Peng M."/>
            <person name="De Vries R.P."/>
            <person name="Grigoriev I."/>
            <person name="Riley R."/>
            <person name="Hilden K."/>
        </authorList>
    </citation>
    <scope>NUCLEOTIDE SEQUENCE [LARGE SCALE GENOMIC DNA]</scope>
    <source>
        <strain evidence="16 17">FBCC735</strain>
    </source>
</reference>
<dbReference type="PRINTS" id="PR00463">
    <property type="entry name" value="EP450I"/>
</dbReference>
<dbReference type="InterPro" id="IPR002401">
    <property type="entry name" value="Cyt_P450_E_grp-I"/>
</dbReference>
<evidence type="ECO:0000256" key="4">
    <source>
        <dbReference type="ARBA" id="ARBA00010617"/>
    </source>
</evidence>
<dbReference type="GO" id="GO:0004497">
    <property type="term" value="F:monooxygenase activity"/>
    <property type="evidence" value="ECO:0007669"/>
    <property type="project" value="UniProtKB-KW"/>
</dbReference>
<evidence type="ECO:0000256" key="7">
    <source>
        <dbReference type="ARBA" id="ARBA00022723"/>
    </source>
</evidence>
<comment type="subcellular location">
    <subcellularLocation>
        <location evidence="2">Membrane</location>
        <topology evidence="2">Single-pass membrane protein</topology>
    </subcellularLocation>
</comment>
<evidence type="ECO:0000256" key="2">
    <source>
        <dbReference type="ARBA" id="ARBA00004167"/>
    </source>
</evidence>
<gene>
    <name evidence="16" type="ORF">TRAPUB_12369</name>
</gene>
<evidence type="ECO:0000256" key="9">
    <source>
        <dbReference type="ARBA" id="ARBA00023002"/>
    </source>
</evidence>
<dbReference type="Proteomes" id="UP000184267">
    <property type="component" value="Unassembled WGS sequence"/>
</dbReference>
<dbReference type="GO" id="GO:0016705">
    <property type="term" value="F:oxidoreductase activity, acting on paired donors, with incorporation or reduction of molecular oxygen"/>
    <property type="evidence" value="ECO:0007669"/>
    <property type="project" value="InterPro"/>
</dbReference>
<organism evidence="16 17">
    <name type="scientific">Trametes pubescens</name>
    <name type="common">White-rot fungus</name>
    <dbReference type="NCBI Taxonomy" id="154538"/>
    <lineage>
        <taxon>Eukaryota</taxon>
        <taxon>Fungi</taxon>
        <taxon>Dikarya</taxon>
        <taxon>Basidiomycota</taxon>
        <taxon>Agaricomycotina</taxon>
        <taxon>Agaricomycetes</taxon>
        <taxon>Polyporales</taxon>
        <taxon>Polyporaceae</taxon>
        <taxon>Trametes</taxon>
    </lineage>
</organism>
<keyword evidence="11 14" id="KW-0503">Monooxygenase</keyword>
<evidence type="ECO:0000256" key="5">
    <source>
        <dbReference type="ARBA" id="ARBA00022617"/>
    </source>
</evidence>
<dbReference type="Pfam" id="PF00067">
    <property type="entry name" value="p450"/>
    <property type="match status" value="1"/>
</dbReference>
<evidence type="ECO:0000313" key="17">
    <source>
        <dbReference type="Proteomes" id="UP000184267"/>
    </source>
</evidence>
<dbReference type="InterPro" id="IPR017972">
    <property type="entry name" value="Cyt_P450_CS"/>
</dbReference>
<evidence type="ECO:0000313" key="16">
    <source>
        <dbReference type="EMBL" id="OJT11085.1"/>
    </source>
</evidence>
<dbReference type="GO" id="GO:0016020">
    <property type="term" value="C:membrane"/>
    <property type="evidence" value="ECO:0007669"/>
    <property type="project" value="UniProtKB-SubCell"/>
</dbReference>
<comment type="pathway">
    <text evidence="3">Secondary metabolite biosynthesis.</text>
</comment>
<evidence type="ECO:0000256" key="8">
    <source>
        <dbReference type="ARBA" id="ARBA00022989"/>
    </source>
</evidence>
<evidence type="ECO:0000256" key="11">
    <source>
        <dbReference type="ARBA" id="ARBA00023033"/>
    </source>
</evidence>
<keyword evidence="5 13" id="KW-0349">Heme</keyword>
<evidence type="ECO:0000256" key="3">
    <source>
        <dbReference type="ARBA" id="ARBA00005179"/>
    </source>
</evidence>
<evidence type="ECO:0000256" key="1">
    <source>
        <dbReference type="ARBA" id="ARBA00001971"/>
    </source>
</evidence>
<dbReference type="GO" id="GO:0005506">
    <property type="term" value="F:iron ion binding"/>
    <property type="evidence" value="ECO:0007669"/>
    <property type="project" value="InterPro"/>
</dbReference>
<dbReference type="OrthoDB" id="2789670at2759"/>
<keyword evidence="6 15" id="KW-0812">Transmembrane</keyword>
<dbReference type="AlphaFoldDB" id="A0A1M2VU12"/>
<dbReference type="OMA" id="ACKEAMR"/>
<dbReference type="InterPro" id="IPR036396">
    <property type="entry name" value="Cyt_P450_sf"/>
</dbReference>
<keyword evidence="9 14" id="KW-0560">Oxidoreductase</keyword>
<accession>A0A1M2VU12</accession>
<dbReference type="GO" id="GO:0020037">
    <property type="term" value="F:heme binding"/>
    <property type="evidence" value="ECO:0007669"/>
    <property type="project" value="InterPro"/>
</dbReference>
<dbReference type="STRING" id="154538.A0A1M2VU12"/>
<evidence type="ECO:0000256" key="10">
    <source>
        <dbReference type="ARBA" id="ARBA00023004"/>
    </source>
</evidence>
<evidence type="ECO:0000256" key="15">
    <source>
        <dbReference type="SAM" id="Phobius"/>
    </source>
</evidence>
<comment type="cofactor">
    <cofactor evidence="1 13">
        <name>heme</name>
        <dbReference type="ChEBI" id="CHEBI:30413"/>
    </cofactor>
</comment>
<dbReference type="InterPro" id="IPR050364">
    <property type="entry name" value="Cytochrome_P450_fung"/>
</dbReference>
<proteinExistence type="inferred from homology"/>
<dbReference type="PANTHER" id="PTHR46300">
    <property type="entry name" value="P450, PUTATIVE (EUROFUNG)-RELATED-RELATED"/>
    <property type="match status" value="1"/>
</dbReference>
<feature type="transmembrane region" description="Helical" evidence="15">
    <location>
        <begin position="6"/>
        <end position="23"/>
    </location>
</feature>
<protein>
    <submittedName>
        <fullName evidence="16">O-methylsterigmatocystin oxidoreductase</fullName>
    </submittedName>
</protein>
<dbReference type="PROSITE" id="PS00086">
    <property type="entry name" value="CYTOCHROME_P450"/>
    <property type="match status" value="1"/>
</dbReference>
<evidence type="ECO:0000256" key="6">
    <source>
        <dbReference type="ARBA" id="ARBA00022692"/>
    </source>
</evidence>
<dbReference type="Gene3D" id="1.10.630.10">
    <property type="entry name" value="Cytochrome P450"/>
    <property type="match status" value="1"/>
</dbReference>
<dbReference type="CDD" id="cd11065">
    <property type="entry name" value="CYP64-like"/>
    <property type="match status" value="1"/>
</dbReference>
<evidence type="ECO:0000256" key="14">
    <source>
        <dbReference type="RuleBase" id="RU000461"/>
    </source>
</evidence>